<evidence type="ECO:0000313" key="2">
    <source>
        <dbReference type="EMBL" id="GFR24309.1"/>
    </source>
</evidence>
<gene>
    <name evidence="2" type="ORF">TNCT_402621</name>
</gene>
<reference evidence="2" key="1">
    <citation type="submission" date="2020-07" db="EMBL/GenBank/DDBJ databases">
        <title>Multicomponent nature underlies the extraordinary mechanical properties of spider dragline silk.</title>
        <authorList>
            <person name="Kono N."/>
            <person name="Nakamura H."/>
            <person name="Mori M."/>
            <person name="Yoshida Y."/>
            <person name="Ohtoshi R."/>
            <person name="Malay A.D."/>
            <person name="Moran D.A.P."/>
            <person name="Tomita M."/>
            <person name="Numata K."/>
            <person name="Arakawa K."/>
        </authorList>
    </citation>
    <scope>NUCLEOTIDE SEQUENCE</scope>
</reference>
<name>A0A8X6LY43_TRICU</name>
<evidence type="ECO:0000256" key="1">
    <source>
        <dbReference type="SAM" id="MobiDB-lite"/>
    </source>
</evidence>
<feature type="compositionally biased region" description="Basic and acidic residues" evidence="1">
    <location>
        <begin position="81"/>
        <end position="90"/>
    </location>
</feature>
<sequence length="109" mass="12588">MQPCLSAYRLPQKGLQPHTKVPIKLSTVQKRFQDLRHGKEVSVSIDRLKPAYILKESEDFPVEVNLKEKVSLQPEEIPESGQEKPRESASRQETTTRSGRRVRFNPKYS</sequence>
<dbReference type="Proteomes" id="UP000887116">
    <property type="component" value="Unassembled WGS sequence"/>
</dbReference>
<feature type="region of interest" description="Disordered" evidence="1">
    <location>
        <begin position="71"/>
        <end position="109"/>
    </location>
</feature>
<proteinExistence type="predicted"/>
<keyword evidence="3" id="KW-1185">Reference proteome</keyword>
<accession>A0A8X6LY43</accession>
<dbReference type="AlphaFoldDB" id="A0A8X6LY43"/>
<organism evidence="2 3">
    <name type="scientific">Trichonephila clavata</name>
    <name type="common">Joro spider</name>
    <name type="synonym">Nephila clavata</name>
    <dbReference type="NCBI Taxonomy" id="2740835"/>
    <lineage>
        <taxon>Eukaryota</taxon>
        <taxon>Metazoa</taxon>
        <taxon>Ecdysozoa</taxon>
        <taxon>Arthropoda</taxon>
        <taxon>Chelicerata</taxon>
        <taxon>Arachnida</taxon>
        <taxon>Araneae</taxon>
        <taxon>Araneomorphae</taxon>
        <taxon>Entelegynae</taxon>
        <taxon>Araneoidea</taxon>
        <taxon>Nephilidae</taxon>
        <taxon>Trichonephila</taxon>
    </lineage>
</organism>
<evidence type="ECO:0000313" key="3">
    <source>
        <dbReference type="Proteomes" id="UP000887116"/>
    </source>
</evidence>
<dbReference type="EMBL" id="BMAO01028398">
    <property type="protein sequence ID" value="GFR24309.1"/>
    <property type="molecule type" value="Genomic_DNA"/>
</dbReference>
<feature type="compositionally biased region" description="Basic residues" evidence="1">
    <location>
        <begin position="98"/>
        <end position="109"/>
    </location>
</feature>
<protein>
    <submittedName>
        <fullName evidence="2">Uncharacterized protein</fullName>
    </submittedName>
</protein>
<comment type="caution">
    <text evidence="2">The sequence shown here is derived from an EMBL/GenBank/DDBJ whole genome shotgun (WGS) entry which is preliminary data.</text>
</comment>